<dbReference type="EMBL" id="JBHMDM010000007">
    <property type="protein sequence ID" value="MFB9378331.1"/>
    <property type="molecule type" value="Genomic_DNA"/>
</dbReference>
<sequence>MSRYVLTAGETMGLFAATTTGPLAHCPTATIGIGGSESNVAIGLARLGTEVVWCGRTGADSLGELVRRELRAEGVRVESVVDPDASTGLMVKERPLPTAQRVSYYRAGSAGSRLTPADVTDELVAGAAAVHLSGITAAISETGRATVRSVLDRAGRAGIPRSFDVNHRRALWSDAAAAEHLREVLPEVDLVFAGEDEARLVLPDESDPSALARGLVGLGARAAVVKCGERGAVACVDGRVTTAPAVPVPVLDTVGAGDAFVAGYLAEFVLGRPFAECLRTATTTGAFACTVPGDWEGLPRRGDLDLLAGGDPVRR</sequence>
<comment type="similarity">
    <text evidence="1 4">Belongs to the carbohydrate kinase PfkB family.</text>
</comment>
<dbReference type="CDD" id="cd01166">
    <property type="entry name" value="KdgK"/>
    <property type="match status" value="1"/>
</dbReference>
<protein>
    <submittedName>
        <fullName evidence="6">Sugar kinase</fullName>
    </submittedName>
</protein>
<dbReference type="InterPro" id="IPR002173">
    <property type="entry name" value="Carboh/pur_kinase_PfkB_CS"/>
</dbReference>
<proteinExistence type="inferred from homology"/>
<dbReference type="Pfam" id="PF00294">
    <property type="entry name" value="PfkB"/>
    <property type="match status" value="1"/>
</dbReference>
<evidence type="ECO:0000256" key="2">
    <source>
        <dbReference type="ARBA" id="ARBA00022679"/>
    </source>
</evidence>
<dbReference type="SUPFAM" id="SSF53613">
    <property type="entry name" value="Ribokinase-like"/>
    <property type="match status" value="1"/>
</dbReference>
<dbReference type="PROSITE" id="PS00584">
    <property type="entry name" value="PFKB_KINASES_2"/>
    <property type="match status" value="1"/>
</dbReference>
<reference evidence="6 7" key="1">
    <citation type="submission" date="2024-09" db="EMBL/GenBank/DDBJ databases">
        <authorList>
            <person name="Sun Q."/>
            <person name="Mori K."/>
        </authorList>
    </citation>
    <scope>NUCLEOTIDE SEQUENCE [LARGE SCALE GENOMIC DNA]</scope>
    <source>
        <strain evidence="6 7">TISTR 1856</strain>
    </source>
</reference>
<dbReference type="InterPro" id="IPR029056">
    <property type="entry name" value="Ribokinase-like"/>
</dbReference>
<dbReference type="InterPro" id="IPR052700">
    <property type="entry name" value="Carb_kinase_PfkB-like"/>
</dbReference>
<dbReference type="PANTHER" id="PTHR43320:SF2">
    <property type="entry name" value="2-DEHYDRO-3-DEOXYGLUCONOKINASE_2-DEHYDRO-3-DEOXYGALACTONOKINASE"/>
    <property type="match status" value="1"/>
</dbReference>
<comment type="caution">
    <text evidence="6">The sequence shown here is derived from an EMBL/GenBank/DDBJ whole genome shotgun (WGS) entry which is preliminary data.</text>
</comment>
<organism evidence="6 7">
    <name type="scientific">Kineococcus gynurae</name>
    <dbReference type="NCBI Taxonomy" id="452979"/>
    <lineage>
        <taxon>Bacteria</taxon>
        <taxon>Bacillati</taxon>
        <taxon>Actinomycetota</taxon>
        <taxon>Actinomycetes</taxon>
        <taxon>Kineosporiales</taxon>
        <taxon>Kineosporiaceae</taxon>
        <taxon>Kineococcus</taxon>
    </lineage>
</organism>
<keyword evidence="7" id="KW-1185">Reference proteome</keyword>
<dbReference type="Proteomes" id="UP001589748">
    <property type="component" value="Unassembled WGS sequence"/>
</dbReference>
<accession>A0ABV5LW61</accession>
<gene>
    <name evidence="6" type="ORF">ACFFVI_15280</name>
</gene>
<evidence type="ECO:0000313" key="6">
    <source>
        <dbReference type="EMBL" id="MFB9378331.1"/>
    </source>
</evidence>
<evidence type="ECO:0000313" key="7">
    <source>
        <dbReference type="Proteomes" id="UP001589748"/>
    </source>
</evidence>
<evidence type="ECO:0000256" key="3">
    <source>
        <dbReference type="ARBA" id="ARBA00022777"/>
    </source>
</evidence>
<keyword evidence="3 4" id="KW-0418">Kinase</keyword>
<name>A0ABV5LW61_9ACTN</name>
<dbReference type="GO" id="GO:0016301">
    <property type="term" value="F:kinase activity"/>
    <property type="evidence" value="ECO:0007669"/>
    <property type="project" value="UniProtKB-KW"/>
</dbReference>
<evidence type="ECO:0000256" key="1">
    <source>
        <dbReference type="ARBA" id="ARBA00010688"/>
    </source>
</evidence>
<dbReference type="PRINTS" id="PR00990">
    <property type="entry name" value="RIBOKINASE"/>
</dbReference>
<dbReference type="Gene3D" id="3.40.1190.20">
    <property type="match status" value="1"/>
</dbReference>
<dbReference type="RefSeq" id="WP_380137088.1">
    <property type="nucleotide sequence ID" value="NZ_JBHLUI010000008.1"/>
</dbReference>
<feature type="domain" description="Carbohydrate kinase PfkB" evidence="5">
    <location>
        <begin position="4"/>
        <end position="298"/>
    </location>
</feature>
<evidence type="ECO:0000259" key="5">
    <source>
        <dbReference type="Pfam" id="PF00294"/>
    </source>
</evidence>
<keyword evidence="2 4" id="KW-0808">Transferase</keyword>
<evidence type="ECO:0000256" key="4">
    <source>
        <dbReference type="RuleBase" id="RU003704"/>
    </source>
</evidence>
<dbReference type="InterPro" id="IPR002139">
    <property type="entry name" value="Ribo/fructo_kinase"/>
</dbReference>
<dbReference type="InterPro" id="IPR011611">
    <property type="entry name" value="PfkB_dom"/>
</dbReference>
<dbReference type="PANTHER" id="PTHR43320">
    <property type="entry name" value="SUGAR KINASE"/>
    <property type="match status" value="1"/>
</dbReference>